<sequence length="124" mass="13867">MEHLLQASRSAFSRFQAVAKVHLIWPLPFPQIVIQGKRRLSLAICCATVLILLSTIVFSAPDGEDMIFVSDQTLLKAMSAHMNYTHGVKLERQRTISGENHQHHLALKGTSRLYSMGINPTPTM</sequence>
<protein>
    <submittedName>
        <fullName evidence="2">Uncharacterized protein</fullName>
    </submittedName>
</protein>
<organism evidence="2 3">
    <name type="scientific">Laccaria amethystina LaAM-08-1</name>
    <dbReference type="NCBI Taxonomy" id="1095629"/>
    <lineage>
        <taxon>Eukaryota</taxon>
        <taxon>Fungi</taxon>
        <taxon>Dikarya</taxon>
        <taxon>Basidiomycota</taxon>
        <taxon>Agaricomycotina</taxon>
        <taxon>Agaricomycetes</taxon>
        <taxon>Agaricomycetidae</taxon>
        <taxon>Agaricales</taxon>
        <taxon>Agaricineae</taxon>
        <taxon>Hydnangiaceae</taxon>
        <taxon>Laccaria</taxon>
    </lineage>
</organism>
<gene>
    <name evidence="2" type="ORF">K443DRAFT_677546</name>
</gene>
<dbReference type="HOGENOM" id="CLU_2004301_0_0_1"/>
<dbReference type="Proteomes" id="UP000054477">
    <property type="component" value="Unassembled WGS sequence"/>
</dbReference>
<keyword evidence="1" id="KW-0812">Transmembrane</keyword>
<proteinExistence type="predicted"/>
<reference evidence="3" key="2">
    <citation type="submission" date="2015-01" db="EMBL/GenBank/DDBJ databases">
        <title>Evolutionary Origins and Diversification of the Mycorrhizal Mutualists.</title>
        <authorList>
            <consortium name="DOE Joint Genome Institute"/>
            <consortium name="Mycorrhizal Genomics Consortium"/>
            <person name="Kohler A."/>
            <person name="Kuo A."/>
            <person name="Nagy L.G."/>
            <person name="Floudas D."/>
            <person name="Copeland A."/>
            <person name="Barry K.W."/>
            <person name="Cichocki N."/>
            <person name="Veneault-Fourrey C."/>
            <person name="LaButti K."/>
            <person name="Lindquist E.A."/>
            <person name="Lipzen A."/>
            <person name="Lundell T."/>
            <person name="Morin E."/>
            <person name="Murat C."/>
            <person name="Riley R."/>
            <person name="Ohm R."/>
            <person name="Sun H."/>
            <person name="Tunlid A."/>
            <person name="Henrissat B."/>
            <person name="Grigoriev I.V."/>
            <person name="Hibbett D.S."/>
            <person name="Martin F."/>
        </authorList>
    </citation>
    <scope>NUCLEOTIDE SEQUENCE [LARGE SCALE GENOMIC DNA]</scope>
    <source>
        <strain evidence="3">LaAM-08-1</strain>
    </source>
</reference>
<evidence type="ECO:0000313" key="3">
    <source>
        <dbReference type="Proteomes" id="UP000054477"/>
    </source>
</evidence>
<accession>A0A0C9WTS5</accession>
<keyword evidence="1" id="KW-1133">Transmembrane helix</keyword>
<reference evidence="2 3" key="1">
    <citation type="submission" date="2014-04" db="EMBL/GenBank/DDBJ databases">
        <authorList>
            <consortium name="DOE Joint Genome Institute"/>
            <person name="Kuo A."/>
            <person name="Kohler A."/>
            <person name="Nagy L.G."/>
            <person name="Floudas D."/>
            <person name="Copeland A."/>
            <person name="Barry K.W."/>
            <person name="Cichocki N."/>
            <person name="Veneault-Fourrey C."/>
            <person name="LaButti K."/>
            <person name="Lindquist E.A."/>
            <person name="Lipzen A."/>
            <person name="Lundell T."/>
            <person name="Morin E."/>
            <person name="Murat C."/>
            <person name="Sun H."/>
            <person name="Tunlid A."/>
            <person name="Henrissat B."/>
            <person name="Grigoriev I.V."/>
            <person name="Hibbett D.S."/>
            <person name="Martin F."/>
            <person name="Nordberg H.P."/>
            <person name="Cantor M.N."/>
            <person name="Hua S.X."/>
        </authorList>
    </citation>
    <scope>NUCLEOTIDE SEQUENCE [LARGE SCALE GENOMIC DNA]</scope>
    <source>
        <strain evidence="2 3">LaAM-08-1</strain>
    </source>
</reference>
<evidence type="ECO:0000256" key="1">
    <source>
        <dbReference type="SAM" id="Phobius"/>
    </source>
</evidence>
<dbReference type="EMBL" id="KN838592">
    <property type="protein sequence ID" value="KIK02470.1"/>
    <property type="molecule type" value="Genomic_DNA"/>
</dbReference>
<dbReference type="AlphaFoldDB" id="A0A0C9WTS5"/>
<name>A0A0C9WTS5_9AGAR</name>
<keyword evidence="1" id="KW-0472">Membrane</keyword>
<feature type="transmembrane region" description="Helical" evidence="1">
    <location>
        <begin position="40"/>
        <end position="60"/>
    </location>
</feature>
<evidence type="ECO:0000313" key="2">
    <source>
        <dbReference type="EMBL" id="KIK02470.1"/>
    </source>
</evidence>
<keyword evidence="3" id="KW-1185">Reference proteome</keyword>